<evidence type="ECO:0000313" key="2">
    <source>
        <dbReference type="Proteomes" id="UP000694423"/>
    </source>
</evidence>
<reference evidence="1" key="2">
    <citation type="submission" date="2025-09" db="UniProtKB">
        <authorList>
            <consortium name="Ensembl"/>
        </authorList>
    </citation>
    <scope>IDENTIFICATION</scope>
</reference>
<sequence>SLHKRRIDRNRERCTPEPKAVLSAVDSQKQNHNVLERSPSAPVFSHTHRCVYMIYKHTALIAKLCQIHAWLQEEVLPLWYNFQGERRFLPVRGQKSTNSSGHPCGYMCILLIFTPICCHKK</sequence>
<name>A0A8C4K0N7_DRONO</name>
<dbReference type="Proteomes" id="UP000694423">
    <property type="component" value="Unplaced"/>
</dbReference>
<protein>
    <submittedName>
        <fullName evidence="1">Uncharacterized protein</fullName>
    </submittedName>
</protein>
<evidence type="ECO:0000313" key="1">
    <source>
        <dbReference type="Ensembl" id="ENSDNVP00000016342.1"/>
    </source>
</evidence>
<dbReference type="AlphaFoldDB" id="A0A8C4K0N7"/>
<organism evidence="1 2">
    <name type="scientific">Dromaius novaehollandiae</name>
    <name type="common">Emu</name>
    <dbReference type="NCBI Taxonomy" id="8790"/>
    <lineage>
        <taxon>Eukaryota</taxon>
        <taxon>Metazoa</taxon>
        <taxon>Chordata</taxon>
        <taxon>Craniata</taxon>
        <taxon>Vertebrata</taxon>
        <taxon>Euteleostomi</taxon>
        <taxon>Archelosauria</taxon>
        <taxon>Archosauria</taxon>
        <taxon>Dinosauria</taxon>
        <taxon>Saurischia</taxon>
        <taxon>Theropoda</taxon>
        <taxon>Coelurosauria</taxon>
        <taxon>Aves</taxon>
        <taxon>Palaeognathae</taxon>
        <taxon>Casuariiformes</taxon>
        <taxon>Dromaiidae</taxon>
        <taxon>Dromaius</taxon>
    </lineage>
</organism>
<proteinExistence type="predicted"/>
<accession>A0A8C4K0N7</accession>
<dbReference type="Ensembl" id="ENSDNVT00000019622.1">
    <property type="protein sequence ID" value="ENSDNVP00000016342.1"/>
    <property type="gene ID" value="ENSDNVG00000011458.1"/>
</dbReference>
<keyword evidence="2" id="KW-1185">Reference proteome</keyword>
<reference evidence="1" key="1">
    <citation type="submission" date="2025-08" db="UniProtKB">
        <authorList>
            <consortium name="Ensembl"/>
        </authorList>
    </citation>
    <scope>IDENTIFICATION</scope>
</reference>